<gene>
    <name evidence="5" type="ORF">M231_07086</name>
</gene>
<dbReference type="AlphaFoldDB" id="A0A4Q1BCX8"/>
<dbReference type="OrthoDB" id="20582at2759"/>
<dbReference type="GO" id="GO:0003729">
    <property type="term" value="F:mRNA binding"/>
    <property type="evidence" value="ECO:0007669"/>
    <property type="project" value="TreeGrafter"/>
</dbReference>
<organism evidence="5 6">
    <name type="scientific">Tremella mesenterica</name>
    <name type="common">Jelly fungus</name>
    <dbReference type="NCBI Taxonomy" id="5217"/>
    <lineage>
        <taxon>Eukaryota</taxon>
        <taxon>Fungi</taxon>
        <taxon>Dikarya</taxon>
        <taxon>Basidiomycota</taxon>
        <taxon>Agaricomycotina</taxon>
        <taxon>Tremellomycetes</taxon>
        <taxon>Tremellales</taxon>
        <taxon>Tremellaceae</taxon>
        <taxon>Tremella</taxon>
    </lineage>
</organism>
<dbReference type="Proteomes" id="UP000289152">
    <property type="component" value="Unassembled WGS sequence"/>
</dbReference>
<dbReference type="GO" id="GO:0000445">
    <property type="term" value="C:THO complex part of transcription export complex"/>
    <property type="evidence" value="ECO:0007669"/>
    <property type="project" value="TreeGrafter"/>
</dbReference>
<comment type="similarity">
    <text evidence="2">Belongs to the THOC5 family.</text>
</comment>
<dbReference type="PANTHER" id="PTHR13375:SF3">
    <property type="entry name" value="THO COMPLEX SUBUNIT 5 HOMOLOG"/>
    <property type="match status" value="1"/>
</dbReference>
<keyword evidence="6" id="KW-1185">Reference proteome</keyword>
<dbReference type="InParanoid" id="A0A4Q1BCX8"/>
<name>A0A4Q1BCX8_TREME</name>
<dbReference type="GO" id="GO:0006406">
    <property type="term" value="P:mRNA export from nucleus"/>
    <property type="evidence" value="ECO:0007669"/>
    <property type="project" value="TreeGrafter"/>
</dbReference>
<feature type="coiled-coil region" evidence="4">
    <location>
        <begin position="157"/>
        <end position="191"/>
    </location>
</feature>
<protein>
    <submittedName>
        <fullName evidence="5">Uncharacterized protein</fullName>
    </submittedName>
</protein>
<comment type="caution">
    <text evidence="5">The sequence shown here is derived from an EMBL/GenBank/DDBJ whole genome shotgun (WGS) entry which is preliminary data.</text>
</comment>
<evidence type="ECO:0000313" key="5">
    <source>
        <dbReference type="EMBL" id="RXK35656.1"/>
    </source>
</evidence>
<dbReference type="InterPro" id="IPR019163">
    <property type="entry name" value="THO_Thoc5"/>
</dbReference>
<dbReference type="VEuPathDB" id="FungiDB:TREMEDRAFT_70597"/>
<keyword evidence="3" id="KW-0539">Nucleus</keyword>
<sequence>MVLPKTIHDASPHDPLLLLPLPSHLPSSPLPDLQPLVDALVTAINDPQSSSVGLGVLATHMRRITRHSQILLNAARTGSSEAREKLDKGDVELRETEYERERVREEIEKCMDYAPTYKDLPLPDTDTFLSNADPDILKNLPNPDDNSYPYALTTARLEQELADVIKLEGQLAQLTKDREAVIKAKKEIKSKFDAVDVYLTDFAKTTNAVASKIKDVAKVPLP</sequence>
<evidence type="ECO:0000256" key="2">
    <source>
        <dbReference type="ARBA" id="ARBA00008044"/>
    </source>
</evidence>
<evidence type="ECO:0000313" key="6">
    <source>
        <dbReference type="Proteomes" id="UP000289152"/>
    </source>
</evidence>
<dbReference type="STRING" id="5217.A0A4Q1BCX8"/>
<dbReference type="EMBL" id="SDIL01000127">
    <property type="protein sequence ID" value="RXK35656.1"/>
    <property type="molecule type" value="Genomic_DNA"/>
</dbReference>
<proteinExistence type="inferred from homology"/>
<dbReference type="Pfam" id="PF09766">
    <property type="entry name" value="FmiP_Thoc5"/>
    <property type="match status" value="1"/>
</dbReference>
<evidence type="ECO:0000256" key="1">
    <source>
        <dbReference type="ARBA" id="ARBA00004123"/>
    </source>
</evidence>
<accession>A0A4Q1BCX8</accession>
<keyword evidence="4" id="KW-0175">Coiled coil</keyword>
<evidence type="ECO:0000256" key="3">
    <source>
        <dbReference type="ARBA" id="ARBA00023242"/>
    </source>
</evidence>
<comment type="subcellular location">
    <subcellularLocation>
        <location evidence="1">Nucleus</location>
    </subcellularLocation>
</comment>
<evidence type="ECO:0000256" key="4">
    <source>
        <dbReference type="SAM" id="Coils"/>
    </source>
</evidence>
<dbReference type="PANTHER" id="PTHR13375">
    <property type="entry name" value="FMS INTERACTING PROTEIN"/>
    <property type="match status" value="1"/>
</dbReference>
<reference evidence="5 6" key="1">
    <citation type="submission" date="2016-06" db="EMBL/GenBank/DDBJ databases">
        <title>Evolution of pathogenesis and genome organization in the Tremellales.</title>
        <authorList>
            <person name="Cuomo C."/>
            <person name="Litvintseva A."/>
            <person name="Heitman J."/>
            <person name="Chen Y."/>
            <person name="Sun S."/>
            <person name="Springer D."/>
            <person name="Dromer F."/>
            <person name="Young S."/>
            <person name="Zeng Q."/>
            <person name="Chapman S."/>
            <person name="Gujja S."/>
            <person name="Saif S."/>
            <person name="Birren B."/>
        </authorList>
    </citation>
    <scope>NUCLEOTIDE SEQUENCE [LARGE SCALE GENOMIC DNA]</scope>
    <source>
        <strain evidence="5 6">ATCC 28783</strain>
    </source>
</reference>